<evidence type="ECO:0000313" key="1">
    <source>
        <dbReference type="EMBL" id="CAA2138970.1"/>
    </source>
</evidence>
<dbReference type="AlphaFoldDB" id="A0A679K1Q1"/>
<protein>
    <recommendedName>
        <fullName evidence="2">SHOCT domain-containing protein</fullName>
    </recommendedName>
</protein>
<accession>A0A679K1Q1</accession>
<dbReference type="InterPro" id="IPR022243">
    <property type="entry name" value="DUF3768"/>
</dbReference>
<evidence type="ECO:0008006" key="2">
    <source>
        <dbReference type="Google" id="ProtNLM"/>
    </source>
</evidence>
<organism evidence="1">
    <name type="scientific">Methylobacterium bullatum</name>
    <dbReference type="NCBI Taxonomy" id="570505"/>
    <lineage>
        <taxon>Bacteria</taxon>
        <taxon>Pseudomonadati</taxon>
        <taxon>Pseudomonadota</taxon>
        <taxon>Alphaproteobacteria</taxon>
        <taxon>Hyphomicrobiales</taxon>
        <taxon>Methylobacteriaceae</taxon>
        <taxon>Methylobacterium</taxon>
    </lineage>
</organism>
<dbReference type="RefSeq" id="WP_339159976.1">
    <property type="nucleotide sequence ID" value="NZ_LR743510.1"/>
</dbReference>
<keyword evidence="1" id="KW-0614">Plasmid</keyword>
<reference evidence="1" key="1">
    <citation type="submission" date="2019-12" db="EMBL/GenBank/DDBJ databases">
        <authorList>
            <person name="Cremers G."/>
        </authorList>
    </citation>
    <scope>NUCLEOTIDE SEQUENCE</scope>
    <source>
        <strain evidence="1">Mbul2</strain>
        <plasmid evidence="1">1</plasmid>
    </source>
</reference>
<dbReference type="Pfam" id="PF12599">
    <property type="entry name" value="DUF3768"/>
    <property type="match status" value="1"/>
</dbReference>
<gene>
    <name evidence="1" type="ORF">MBLL_01394</name>
</gene>
<geneLocation type="plasmid" evidence="1">
    <name>1</name>
</geneLocation>
<dbReference type="EMBL" id="LR743510">
    <property type="protein sequence ID" value="CAA2138970.1"/>
    <property type="molecule type" value="Genomic_DNA"/>
</dbReference>
<sequence>MSRPAPISVEADPASTTHTNRVRALNDAFRRSFVGGHVMLSRGIASLPEEQRREAEATVQAFEAFSVADDPYNEHDFGAFDLAGPRCFWKIDTYDRAMVGHSTDPADPAAGAVPASIGAAPSGPVPAQPLAQPQRDVIAEIEGLAQLRANGSLSEAEFEVMKAQALSQARGA</sequence>
<proteinExistence type="predicted"/>
<name>A0A679K1Q1_9HYPH</name>